<reference evidence="1" key="2">
    <citation type="journal article" date="2022" name="New Phytol.">
        <title>Evolutionary transition to the ectomycorrhizal habit in the genomes of a hyperdiverse lineage of mushroom-forming fungi.</title>
        <authorList>
            <person name="Looney B."/>
            <person name="Miyauchi S."/>
            <person name="Morin E."/>
            <person name="Drula E."/>
            <person name="Courty P.E."/>
            <person name="Kohler A."/>
            <person name="Kuo A."/>
            <person name="LaButti K."/>
            <person name="Pangilinan J."/>
            <person name="Lipzen A."/>
            <person name="Riley R."/>
            <person name="Andreopoulos W."/>
            <person name="He G."/>
            <person name="Johnson J."/>
            <person name="Nolan M."/>
            <person name="Tritt A."/>
            <person name="Barry K.W."/>
            <person name="Grigoriev I.V."/>
            <person name="Nagy L.G."/>
            <person name="Hibbett D."/>
            <person name="Henrissat B."/>
            <person name="Matheny P.B."/>
            <person name="Labbe J."/>
            <person name="Martin F.M."/>
        </authorList>
    </citation>
    <scope>NUCLEOTIDE SEQUENCE</scope>
    <source>
        <strain evidence="1">FP105234-sp</strain>
    </source>
</reference>
<reference evidence="1" key="1">
    <citation type="submission" date="2021-02" db="EMBL/GenBank/DDBJ databases">
        <authorList>
            <consortium name="DOE Joint Genome Institute"/>
            <person name="Ahrendt S."/>
            <person name="Looney B.P."/>
            <person name="Miyauchi S."/>
            <person name="Morin E."/>
            <person name="Drula E."/>
            <person name="Courty P.E."/>
            <person name="Chicoki N."/>
            <person name="Fauchery L."/>
            <person name="Kohler A."/>
            <person name="Kuo A."/>
            <person name="Labutti K."/>
            <person name="Pangilinan J."/>
            <person name="Lipzen A."/>
            <person name="Riley R."/>
            <person name="Andreopoulos W."/>
            <person name="He G."/>
            <person name="Johnson J."/>
            <person name="Barry K.W."/>
            <person name="Grigoriev I.V."/>
            <person name="Nagy L."/>
            <person name="Hibbett D."/>
            <person name="Henrissat B."/>
            <person name="Matheny P.B."/>
            <person name="Labbe J."/>
            <person name="Martin F."/>
        </authorList>
    </citation>
    <scope>NUCLEOTIDE SEQUENCE</scope>
    <source>
        <strain evidence="1">FP105234-sp</strain>
    </source>
</reference>
<dbReference type="EMBL" id="MU276054">
    <property type="protein sequence ID" value="KAI0042652.1"/>
    <property type="molecule type" value="Genomic_DNA"/>
</dbReference>
<evidence type="ECO:0000313" key="2">
    <source>
        <dbReference type="Proteomes" id="UP000814033"/>
    </source>
</evidence>
<dbReference type="Proteomes" id="UP000814033">
    <property type="component" value="Unassembled WGS sequence"/>
</dbReference>
<comment type="caution">
    <text evidence="1">The sequence shown here is derived from an EMBL/GenBank/DDBJ whole genome shotgun (WGS) entry which is preliminary data.</text>
</comment>
<evidence type="ECO:0000313" key="1">
    <source>
        <dbReference type="EMBL" id="KAI0042652.1"/>
    </source>
</evidence>
<proteinExistence type="predicted"/>
<name>A0ACB8RF62_9AGAM</name>
<protein>
    <submittedName>
        <fullName evidence="1">Uncharacterized protein</fullName>
    </submittedName>
</protein>
<keyword evidence="2" id="KW-1185">Reference proteome</keyword>
<organism evidence="1 2">
    <name type="scientific">Auriscalpium vulgare</name>
    <dbReference type="NCBI Taxonomy" id="40419"/>
    <lineage>
        <taxon>Eukaryota</taxon>
        <taxon>Fungi</taxon>
        <taxon>Dikarya</taxon>
        <taxon>Basidiomycota</taxon>
        <taxon>Agaricomycotina</taxon>
        <taxon>Agaricomycetes</taxon>
        <taxon>Russulales</taxon>
        <taxon>Auriscalpiaceae</taxon>
        <taxon>Auriscalpium</taxon>
    </lineage>
</organism>
<accession>A0ACB8RF62</accession>
<gene>
    <name evidence="1" type="ORF">FA95DRAFT_543928</name>
</gene>
<sequence>MFFSSSSFSLSPPAMSSTCTALLLSSQRVTDAETLTCLSMQGSPNWTVGDGRGRWAVVALPSLLSDALIRTYRSLAHDCTQASMRRRDCNRASLGPKTMPRMARAILWPVRVRARSAARCPEQTARTLAGSGWEIGEVWNGVGVGPDSSRACVRACIALGHRVGC</sequence>